<evidence type="ECO:0000259" key="5">
    <source>
        <dbReference type="PROSITE" id="PS01124"/>
    </source>
</evidence>
<evidence type="ECO:0000313" key="6">
    <source>
        <dbReference type="EMBL" id="MCP2330771.1"/>
    </source>
</evidence>
<dbReference type="PROSITE" id="PS01124">
    <property type="entry name" value="HTH_ARAC_FAMILY_2"/>
    <property type="match status" value="1"/>
</dbReference>
<dbReference type="InterPro" id="IPR009057">
    <property type="entry name" value="Homeodomain-like_sf"/>
</dbReference>
<dbReference type="InterPro" id="IPR018060">
    <property type="entry name" value="HTH_AraC"/>
</dbReference>
<evidence type="ECO:0000256" key="2">
    <source>
        <dbReference type="ARBA" id="ARBA00023125"/>
    </source>
</evidence>
<accession>A0ABT1JE46</accession>
<feature type="region of interest" description="Disordered" evidence="4">
    <location>
        <begin position="152"/>
        <end position="197"/>
    </location>
</feature>
<dbReference type="InterPro" id="IPR050204">
    <property type="entry name" value="AraC_XylS_family_regulators"/>
</dbReference>
<keyword evidence="3" id="KW-0804">Transcription</keyword>
<evidence type="ECO:0000256" key="4">
    <source>
        <dbReference type="SAM" id="MobiDB-lite"/>
    </source>
</evidence>
<dbReference type="InterPro" id="IPR018062">
    <property type="entry name" value="HTH_AraC-typ_CS"/>
</dbReference>
<protein>
    <submittedName>
        <fullName evidence="6">AraC-type DNA-binding protein</fullName>
    </submittedName>
</protein>
<sequence>MPRVEFPSDTTCPVSGGPGIGRASNSGGSTTGRAVGGIDQAVWQAIDRILDNVGEMVTVEDLARAARYSKFHFSRAFQRVTGISPGRFLAAVRIQEAKRLLGTTSLSVAEISHRVGYASVGAFGSRFASTVGVSPTTFRRMVGRVSHRTGAGVSRAVASAAPPRVGPRVERRRAEERVGREGRRSRGKDLSIPRPGS</sequence>
<feature type="compositionally biased region" description="Low complexity" evidence="4">
    <location>
        <begin position="152"/>
        <end position="163"/>
    </location>
</feature>
<keyword evidence="2 6" id="KW-0238">DNA-binding</keyword>
<comment type="caution">
    <text evidence="6">The sequence shown here is derived from an EMBL/GenBank/DDBJ whole genome shotgun (WGS) entry which is preliminary data.</text>
</comment>
<dbReference type="Gene3D" id="1.10.10.60">
    <property type="entry name" value="Homeodomain-like"/>
    <property type="match status" value="2"/>
</dbReference>
<feature type="domain" description="HTH araC/xylS-type" evidence="5">
    <location>
        <begin position="43"/>
        <end position="141"/>
    </location>
</feature>
<dbReference type="SUPFAM" id="SSF46689">
    <property type="entry name" value="Homeodomain-like"/>
    <property type="match status" value="2"/>
</dbReference>
<gene>
    <name evidence="6" type="ORF">G443_001041</name>
</gene>
<dbReference type="GO" id="GO:0003677">
    <property type="term" value="F:DNA binding"/>
    <property type="evidence" value="ECO:0007669"/>
    <property type="project" value="UniProtKB-KW"/>
</dbReference>
<feature type="compositionally biased region" description="Basic and acidic residues" evidence="4">
    <location>
        <begin position="167"/>
        <end position="191"/>
    </location>
</feature>
<reference evidence="6 7" key="1">
    <citation type="submission" date="2022-06" db="EMBL/GenBank/DDBJ databases">
        <title>Genomic Encyclopedia of Type Strains, Phase I: the one thousand microbial genomes (KMG-I) project.</title>
        <authorList>
            <person name="Kyrpides N."/>
        </authorList>
    </citation>
    <scope>NUCLEOTIDE SEQUENCE [LARGE SCALE GENOMIC DNA]</scope>
    <source>
        <strain evidence="6 7">DSM 43889</strain>
    </source>
</reference>
<proteinExistence type="predicted"/>
<organism evidence="6 7">
    <name type="scientific">Actinoalloteichus caeruleus DSM 43889</name>
    <dbReference type="NCBI Taxonomy" id="1120930"/>
    <lineage>
        <taxon>Bacteria</taxon>
        <taxon>Bacillati</taxon>
        <taxon>Actinomycetota</taxon>
        <taxon>Actinomycetes</taxon>
        <taxon>Pseudonocardiales</taxon>
        <taxon>Pseudonocardiaceae</taxon>
        <taxon>Actinoalloteichus</taxon>
        <taxon>Actinoalloteichus cyanogriseus</taxon>
    </lineage>
</organism>
<dbReference type="PANTHER" id="PTHR46796">
    <property type="entry name" value="HTH-TYPE TRANSCRIPTIONAL ACTIVATOR RHAS-RELATED"/>
    <property type="match status" value="1"/>
</dbReference>
<keyword evidence="7" id="KW-1185">Reference proteome</keyword>
<feature type="region of interest" description="Disordered" evidence="4">
    <location>
        <begin position="1"/>
        <end position="31"/>
    </location>
</feature>
<name>A0ABT1JE46_ACTCY</name>
<evidence type="ECO:0000313" key="7">
    <source>
        <dbReference type="Proteomes" id="UP000791080"/>
    </source>
</evidence>
<dbReference type="PROSITE" id="PS00041">
    <property type="entry name" value="HTH_ARAC_FAMILY_1"/>
    <property type="match status" value="1"/>
</dbReference>
<dbReference type="EMBL" id="AUBJ02000001">
    <property type="protein sequence ID" value="MCP2330771.1"/>
    <property type="molecule type" value="Genomic_DNA"/>
</dbReference>
<dbReference type="Pfam" id="PF12833">
    <property type="entry name" value="HTH_18"/>
    <property type="match status" value="1"/>
</dbReference>
<evidence type="ECO:0000256" key="3">
    <source>
        <dbReference type="ARBA" id="ARBA00023163"/>
    </source>
</evidence>
<dbReference type="SMART" id="SM00342">
    <property type="entry name" value="HTH_ARAC"/>
    <property type="match status" value="1"/>
</dbReference>
<evidence type="ECO:0000256" key="1">
    <source>
        <dbReference type="ARBA" id="ARBA00023015"/>
    </source>
</evidence>
<keyword evidence="1" id="KW-0805">Transcription regulation</keyword>
<dbReference type="Proteomes" id="UP000791080">
    <property type="component" value="Unassembled WGS sequence"/>
</dbReference>